<dbReference type="InterPro" id="IPR000182">
    <property type="entry name" value="GNAT_dom"/>
</dbReference>
<proteinExistence type="predicted"/>
<evidence type="ECO:0000256" key="2">
    <source>
        <dbReference type="ARBA" id="ARBA00023315"/>
    </source>
</evidence>
<gene>
    <name evidence="4" type="ORF">MM239_19800</name>
</gene>
<reference evidence="4" key="1">
    <citation type="submission" date="2022-03" db="EMBL/GenBank/DDBJ databases">
        <title>De novo assembled genomes of Belliella spp. (Cyclobacteriaceae) strains.</title>
        <authorList>
            <person name="Szabo A."/>
            <person name="Korponai K."/>
            <person name="Felfoldi T."/>
        </authorList>
    </citation>
    <scope>NUCLEOTIDE SEQUENCE</scope>
    <source>
        <strain evidence="4">DSM 111904</strain>
    </source>
</reference>
<accession>A0ABS9V6R5</accession>
<feature type="domain" description="N-acetyltransferase" evidence="3">
    <location>
        <begin position="2"/>
        <end position="167"/>
    </location>
</feature>
<organism evidence="4 5">
    <name type="scientific">Belliella filtrata</name>
    <dbReference type="NCBI Taxonomy" id="2923435"/>
    <lineage>
        <taxon>Bacteria</taxon>
        <taxon>Pseudomonadati</taxon>
        <taxon>Bacteroidota</taxon>
        <taxon>Cytophagia</taxon>
        <taxon>Cytophagales</taxon>
        <taxon>Cyclobacteriaceae</taxon>
        <taxon>Belliella</taxon>
    </lineage>
</organism>
<keyword evidence="5" id="KW-1185">Reference proteome</keyword>
<evidence type="ECO:0000259" key="3">
    <source>
        <dbReference type="PROSITE" id="PS51186"/>
    </source>
</evidence>
<dbReference type="InterPro" id="IPR050680">
    <property type="entry name" value="YpeA/RimI_acetyltransf"/>
</dbReference>
<keyword evidence="1" id="KW-0808">Transferase</keyword>
<comment type="caution">
    <text evidence="4">The sequence shown here is derived from an EMBL/GenBank/DDBJ whole genome shotgun (WGS) entry which is preliminary data.</text>
</comment>
<dbReference type="RefSeq" id="WP_241350069.1">
    <property type="nucleotide sequence ID" value="NZ_JAKZGP010000095.1"/>
</dbReference>
<evidence type="ECO:0000313" key="5">
    <source>
        <dbReference type="Proteomes" id="UP001165489"/>
    </source>
</evidence>
<dbReference type="PROSITE" id="PS51186">
    <property type="entry name" value="GNAT"/>
    <property type="match status" value="1"/>
</dbReference>
<dbReference type="Gene3D" id="3.40.630.30">
    <property type="match status" value="1"/>
</dbReference>
<dbReference type="InterPro" id="IPR016181">
    <property type="entry name" value="Acyl_CoA_acyltransferase"/>
</dbReference>
<evidence type="ECO:0000313" key="4">
    <source>
        <dbReference type="EMBL" id="MCH7411640.1"/>
    </source>
</evidence>
<dbReference type="SUPFAM" id="SSF55729">
    <property type="entry name" value="Acyl-CoA N-acyltransferases (Nat)"/>
    <property type="match status" value="1"/>
</dbReference>
<sequence>MIQVITAKEVDLIEVIKLADIIWPKTFEAILSKEQIKYMMKMMYDLKKLKHQFHNEGHVFLIVKEGSKSLGFCVYQLDCQEKGKTKIHKIYLLPEAQGKGLGKKLIHEVIVNARKNDSNLIYLNVNINNTKAIVAYKAMGFEETKREVIDIGNGFVMDDIVMEMNLKKSSLENK</sequence>
<protein>
    <submittedName>
        <fullName evidence="4">GNAT family N-acetyltransferase</fullName>
    </submittedName>
</protein>
<dbReference type="Pfam" id="PF00583">
    <property type="entry name" value="Acetyltransf_1"/>
    <property type="match status" value="1"/>
</dbReference>
<keyword evidence="2" id="KW-0012">Acyltransferase</keyword>
<dbReference type="PANTHER" id="PTHR43420">
    <property type="entry name" value="ACETYLTRANSFERASE"/>
    <property type="match status" value="1"/>
</dbReference>
<name>A0ABS9V6R5_9BACT</name>
<dbReference type="EMBL" id="JAKZGP010000095">
    <property type="protein sequence ID" value="MCH7411640.1"/>
    <property type="molecule type" value="Genomic_DNA"/>
</dbReference>
<dbReference type="Proteomes" id="UP001165489">
    <property type="component" value="Unassembled WGS sequence"/>
</dbReference>
<evidence type="ECO:0000256" key="1">
    <source>
        <dbReference type="ARBA" id="ARBA00022679"/>
    </source>
</evidence>
<dbReference type="CDD" id="cd04301">
    <property type="entry name" value="NAT_SF"/>
    <property type="match status" value="1"/>
</dbReference>